<dbReference type="Proteomes" id="UP000092461">
    <property type="component" value="Unassembled WGS sequence"/>
</dbReference>
<dbReference type="VEuPathDB" id="VectorBase:LLOJ003861"/>
<reference evidence="1" key="1">
    <citation type="submission" date="2020-05" db="UniProtKB">
        <authorList>
            <consortium name="EnsemblMetazoa"/>
        </authorList>
    </citation>
    <scope>IDENTIFICATION</scope>
    <source>
        <strain evidence="1">Jacobina</strain>
    </source>
</reference>
<dbReference type="EnsemblMetazoa" id="LLOJ003861-RA">
    <property type="protein sequence ID" value="LLOJ003861-PA"/>
    <property type="gene ID" value="LLOJ003861"/>
</dbReference>
<proteinExistence type="predicted"/>
<dbReference type="EMBL" id="AJWK01012304">
    <property type="status" value="NOT_ANNOTATED_CDS"/>
    <property type="molecule type" value="Genomic_DNA"/>
</dbReference>
<organism evidence="1 2">
    <name type="scientific">Lutzomyia longipalpis</name>
    <name type="common">Sand fly</name>
    <dbReference type="NCBI Taxonomy" id="7200"/>
    <lineage>
        <taxon>Eukaryota</taxon>
        <taxon>Metazoa</taxon>
        <taxon>Ecdysozoa</taxon>
        <taxon>Arthropoda</taxon>
        <taxon>Hexapoda</taxon>
        <taxon>Insecta</taxon>
        <taxon>Pterygota</taxon>
        <taxon>Neoptera</taxon>
        <taxon>Endopterygota</taxon>
        <taxon>Diptera</taxon>
        <taxon>Nematocera</taxon>
        <taxon>Psychodoidea</taxon>
        <taxon>Psychodidae</taxon>
        <taxon>Lutzomyia</taxon>
        <taxon>Lutzomyia</taxon>
    </lineage>
</organism>
<dbReference type="AlphaFoldDB" id="A0A1B0CHE9"/>
<name>A0A1B0CHE9_LUTLO</name>
<evidence type="ECO:0000313" key="2">
    <source>
        <dbReference type="Proteomes" id="UP000092461"/>
    </source>
</evidence>
<evidence type="ECO:0000313" key="1">
    <source>
        <dbReference type="EnsemblMetazoa" id="LLOJ003861-PA"/>
    </source>
</evidence>
<dbReference type="VEuPathDB" id="VectorBase:LLONM1_002700"/>
<sequence>MKIATETRLGFNEHYKVAQLPPRHSVSPNMFTKTLRGVLCLCALGTIFSAPPAVLAQSSLKLVNVICQCSLLLNLHGELDACVEGIENLQYPAYIVLVHCEEEIINVFSDEIYPQGTLSCGQDLLQSLLHHNICDNGTNGGAHGDPFQL</sequence>
<protein>
    <submittedName>
        <fullName evidence="1">Uncharacterized protein</fullName>
    </submittedName>
</protein>
<accession>A0A1B0CHE9</accession>
<dbReference type="EMBL" id="AJWK01012303">
    <property type="status" value="NOT_ANNOTATED_CDS"/>
    <property type="molecule type" value="Genomic_DNA"/>
</dbReference>
<keyword evidence="2" id="KW-1185">Reference proteome</keyword>